<sequence>MQKMRCSVVVADLLPLLSSSHTAGHLFVARLLLLVLLLVTLNHKALAGDGQCKDINGVSHETGNHYVPGPEPCTLCVCNNGNPTWCKTVYCKYKDPDYLSHRSCKNFKFGDICCEVICLDEVSNEKSDGTNILDNNAGLSLGLRLVASCIIALLSLALLIFLIHRLRQRKLRVCAAGEQNHQLADDQRSVSSMVYLDRHTVSNGVPIDHMPCSAAYQLWKSPSSYFPQGEAPPPYEEAVAAARNDQMLLLRQHASPSNSSANYLTVHNPTNISLIANSQNGLPSSTPVLTHINPTCSSPLISASNRPLSSPAAHSYYEYNPNEAVATDYCSGACSSSYGTEANVYENLTIATHRSPLSSNNPSIAPKHASHISKQLMLPTNQNAPPVQNYHQHTTSPRQSTAYTISSSIPNTSVGSHRTIPRSLANGSGGGGGGSSSRLPREESSSVHQSVAAPIFEKLADHSDNIQSKANNNRSPRSMLPVSIVPSSVSSALTSCEAAVSTNTYYNSSSIAKTSYTLSKAVEPKSSSQTLASLNFKPPLASANQVNEEGSFDSVTCSCNNGQAAAPTISTIHDDDYRSECENCKSASASRYYAGNEDELVASPRETMTLQRRPAAADAEAHHPNNSTCQYYRTCHTLPTNTKQQPRTRSNSSRENWFSSVPRSSTESSEGD</sequence>
<organism evidence="4 5">
    <name type="scientific">Trichogramma kaykai</name>
    <dbReference type="NCBI Taxonomy" id="54128"/>
    <lineage>
        <taxon>Eukaryota</taxon>
        <taxon>Metazoa</taxon>
        <taxon>Ecdysozoa</taxon>
        <taxon>Arthropoda</taxon>
        <taxon>Hexapoda</taxon>
        <taxon>Insecta</taxon>
        <taxon>Pterygota</taxon>
        <taxon>Neoptera</taxon>
        <taxon>Endopterygota</taxon>
        <taxon>Hymenoptera</taxon>
        <taxon>Apocrita</taxon>
        <taxon>Proctotrupomorpha</taxon>
        <taxon>Chalcidoidea</taxon>
        <taxon>Trichogrammatidae</taxon>
        <taxon>Trichogramma</taxon>
    </lineage>
</organism>
<evidence type="ECO:0000256" key="3">
    <source>
        <dbReference type="SAM" id="SignalP"/>
    </source>
</evidence>
<gene>
    <name evidence="4" type="ORF">TKK_004444</name>
</gene>
<name>A0ABD2XCU2_9HYME</name>
<feature type="region of interest" description="Disordered" evidence="1">
    <location>
        <begin position="640"/>
        <end position="672"/>
    </location>
</feature>
<evidence type="ECO:0000256" key="2">
    <source>
        <dbReference type="SAM" id="Phobius"/>
    </source>
</evidence>
<keyword evidence="5" id="KW-1185">Reference proteome</keyword>
<dbReference type="PANTHER" id="PTHR15256">
    <property type="entry name" value="INTEGRAL MEMBRANE PROTEIN DGCR2/IDD"/>
    <property type="match status" value="1"/>
</dbReference>
<feature type="compositionally biased region" description="Polar residues" evidence="1">
    <location>
        <begin position="465"/>
        <end position="476"/>
    </location>
</feature>
<comment type="caution">
    <text evidence="4">The sequence shown here is derived from an EMBL/GenBank/DDBJ whole genome shotgun (WGS) entry which is preliminary data.</text>
</comment>
<feature type="region of interest" description="Disordered" evidence="1">
    <location>
        <begin position="380"/>
        <end position="479"/>
    </location>
</feature>
<dbReference type="Proteomes" id="UP001627154">
    <property type="component" value="Unassembled WGS sequence"/>
</dbReference>
<dbReference type="AlphaFoldDB" id="A0ABD2XCU2"/>
<reference evidence="4 5" key="1">
    <citation type="journal article" date="2024" name="bioRxiv">
        <title>A reference genome for Trichogramma kaykai: A tiny desert-dwelling parasitoid wasp with competing sex-ratio distorters.</title>
        <authorList>
            <person name="Culotta J."/>
            <person name="Lindsey A.R."/>
        </authorList>
    </citation>
    <scope>NUCLEOTIDE SEQUENCE [LARGE SCALE GENOMIC DNA]</scope>
    <source>
        <strain evidence="4 5">KSX58</strain>
    </source>
</reference>
<feature type="signal peptide" evidence="3">
    <location>
        <begin position="1"/>
        <end position="47"/>
    </location>
</feature>
<protein>
    <recommendedName>
        <fullName evidence="6">VWFC domain-containing protein</fullName>
    </recommendedName>
</protein>
<evidence type="ECO:0000313" key="4">
    <source>
        <dbReference type="EMBL" id="KAL3402491.1"/>
    </source>
</evidence>
<dbReference type="EMBL" id="JBJJXI010000034">
    <property type="protein sequence ID" value="KAL3402491.1"/>
    <property type="molecule type" value="Genomic_DNA"/>
</dbReference>
<evidence type="ECO:0000313" key="5">
    <source>
        <dbReference type="Proteomes" id="UP001627154"/>
    </source>
</evidence>
<keyword evidence="3" id="KW-0732">Signal</keyword>
<accession>A0ABD2XCU2</accession>
<proteinExistence type="predicted"/>
<feature type="chain" id="PRO_5044796010" description="VWFC domain-containing protein" evidence="3">
    <location>
        <begin position="48"/>
        <end position="672"/>
    </location>
</feature>
<feature type="transmembrane region" description="Helical" evidence="2">
    <location>
        <begin position="141"/>
        <end position="163"/>
    </location>
</feature>
<feature type="compositionally biased region" description="Polar residues" evidence="1">
    <location>
        <begin position="640"/>
        <end position="658"/>
    </location>
</feature>
<keyword evidence="2" id="KW-0812">Transmembrane</keyword>
<feature type="compositionally biased region" description="Low complexity" evidence="1">
    <location>
        <begin position="659"/>
        <end position="672"/>
    </location>
</feature>
<evidence type="ECO:0000256" key="1">
    <source>
        <dbReference type="SAM" id="MobiDB-lite"/>
    </source>
</evidence>
<feature type="compositionally biased region" description="Polar residues" evidence="1">
    <location>
        <begin position="380"/>
        <end position="416"/>
    </location>
</feature>
<keyword evidence="2" id="KW-0472">Membrane</keyword>
<dbReference type="InterPro" id="IPR042378">
    <property type="entry name" value="IDD"/>
</dbReference>
<evidence type="ECO:0008006" key="6">
    <source>
        <dbReference type="Google" id="ProtNLM"/>
    </source>
</evidence>
<keyword evidence="2" id="KW-1133">Transmembrane helix</keyword>
<dbReference type="PANTHER" id="PTHR15256:SF6">
    <property type="entry name" value="INTEGRAL MEMBRANE PROTEIN DGCR2_IDD"/>
    <property type="match status" value="1"/>
</dbReference>